<evidence type="ECO:0000313" key="2">
    <source>
        <dbReference type="Proteomes" id="UP000249061"/>
    </source>
</evidence>
<evidence type="ECO:0000313" key="1">
    <source>
        <dbReference type="EMBL" id="PZR06960.1"/>
    </source>
</evidence>
<name>A0A2W5SVK2_9BACT</name>
<organism evidence="1 2">
    <name type="scientific">Archangium gephyra</name>
    <dbReference type="NCBI Taxonomy" id="48"/>
    <lineage>
        <taxon>Bacteria</taxon>
        <taxon>Pseudomonadati</taxon>
        <taxon>Myxococcota</taxon>
        <taxon>Myxococcia</taxon>
        <taxon>Myxococcales</taxon>
        <taxon>Cystobacterineae</taxon>
        <taxon>Archangiaceae</taxon>
        <taxon>Archangium</taxon>
    </lineage>
</organism>
<protein>
    <recommendedName>
        <fullName evidence="3">Cytochrome c domain-containing protein</fullName>
    </recommendedName>
</protein>
<proteinExistence type="predicted"/>
<reference evidence="1 2" key="1">
    <citation type="submission" date="2017-08" db="EMBL/GenBank/DDBJ databases">
        <title>Infants hospitalized years apart are colonized by the same room-sourced microbial strains.</title>
        <authorList>
            <person name="Brooks B."/>
            <person name="Olm M.R."/>
            <person name="Firek B.A."/>
            <person name="Baker R."/>
            <person name="Thomas B.C."/>
            <person name="Morowitz M.J."/>
            <person name="Banfield J.F."/>
        </authorList>
    </citation>
    <scope>NUCLEOTIDE SEQUENCE [LARGE SCALE GENOMIC DNA]</scope>
    <source>
        <strain evidence="1">S2_003_000_R2_14</strain>
    </source>
</reference>
<dbReference type="PROSITE" id="PS51257">
    <property type="entry name" value="PROKAR_LIPOPROTEIN"/>
    <property type="match status" value="1"/>
</dbReference>
<gene>
    <name evidence="1" type="ORF">DI536_29260</name>
</gene>
<accession>A0A2W5SVK2</accession>
<dbReference type="EMBL" id="QFQP01000035">
    <property type="protein sequence ID" value="PZR06960.1"/>
    <property type="molecule type" value="Genomic_DNA"/>
</dbReference>
<evidence type="ECO:0008006" key="3">
    <source>
        <dbReference type="Google" id="ProtNLM"/>
    </source>
</evidence>
<sequence length="143" mass="15274">MRQRGPMNRALMLTTLLLSCGVPQTPPEAEPGLPTIVDVVDAGQPRATDAGMHTGFPCEVRTVLQNSCAGCHSSTSYAVHFKSRGDFHVEIEGERFGSIVVRRMNATQSPMPPDGPLPANERAVISDWVNAGMPAGECADLSE</sequence>
<dbReference type="Proteomes" id="UP000249061">
    <property type="component" value="Unassembled WGS sequence"/>
</dbReference>
<dbReference type="AlphaFoldDB" id="A0A2W5SVK2"/>
<comment type="caution">
    <text evidence="1">The sequence shown here is derived from an EMBL/GenBank/DDBJ whole genome shotgun (WGS) entry which is preliminary data.</text>
</comment>